<dbReference type="OMA" id="ANCILML"/>
<dbReference type="AlphaFoldDB" id="S9RFM4"/>
<protein>
    <submittedName>
        <fullName evidence="1">Eukaryotic protein</fullName>
    </submittedName>
</protein>
<dbReference type="OrthoDB" id="2154985at2759"/>
<proteinExistence type="predicted"/>
<dbReference type="PANTHER" id="PTHR31859">
    <property type="entry name" value="TETRATRICOPEPTIDE REPEAT PROTEIN 39 FAMILY MEMBER"/>
    <property type="match status" value="1"/>
</dbReference>
<dbReference type="Proteomes" id="UP000016088">
    <property type="component" value="Unassembled WGS sequence"/>
</dbReference>
<name>S9RFM4_SCHOY</name>
<dbReference type="RefSeq" id="XP_013018520.1">
    <property type="nucleotide sequence ID" value="XM_013163066.1"/>
</dbReference>
<dbReference type="Pfam" id="PF10300">
    <property type="entry name" value="Iml2-TPR_39"/>
    <property type="match status" value="1"/>
</dbReference>
<dbReference type="GO" id="GO:0005634">
    <property type="term" value="C:nucleus"/>
    <property type="evidence" value="ECO:0007669"/>
    <property type="project" value="TreeGrafter"/>
</dbReference>
<dbReference type="EMBL" id="KE503207">
    <property type="protein sequence ID" value="EPX72884.1"/>
    <property type="molecule type" value="Genomic_DNA"/>
</dbReference>
<accession>S9RFM4</accession>
<dbReference type="GeneID" id="25029630"/>
<evidence type="ECO:0000313" key="2">
    <source>
        <dbReference type="Proteomes" id="UP000016088"/>
    </source>
</evidence>
<sequence>MFNIGKRFRLPSLYKSDAEEKVQFDKNEYVSGLRTLMHGFDLMLNDDVTGTKEVFNNDTVESCIGKAGNAFYHAILGLEPTAIEEAWNCLILAEQQADERRKFMENHNFRLGSYPNGYEYQLCVCDLSLMQSILGFVAGSLLDNVKSAYRLRKTFLSFTKMMEHVREIQQKKETGELQVNDPNAQFVDEFIESGVSTGYGVLTFLISLLSPSILRVLSFFSMHGNRKDAVQLMWKATAYPNMQGAIALLCLYAFNAMVQSSASIVPLDYANELSRCQDGINSVRQRYSNGAIWAVMQGKLYYLRGDSEKALELEKTRIDTSMEQIIAMKGFDTAMLYVGIRKFKEAAQAILDLEDLNSWSHSFYRFFAGCCMLQHSRELKNNGGNKEESEIYSAKASEYLKQSPTLVQKKKKRVLPVEMYLVRKVQKWEDRAAKLKVDLVDAMDIPPYIELIYIFVTWCLNNPKHVLILRSELEQCQCTEDDDVALREFLLAVVERHLKDFESSRARLIRVMNMNKDYLSQTNRDFWVLPSAHYEMAALEWDMKALEAEREVTQQLKKAQEYHNYDLEGRLSMLTQAALQTVQSEKS</sequence>
<gene>
    <name evidence="1" type="ORF">SOCG_00646</name>
</gene>
<evidence type="ECO:0000313" key="1">
    <source>
        <dbReference type="EMBL" id="EPX72884.1"/>
    </source>
</evidence>
<dbReference type="HOGENOM" id="CLU_464729_0_0_1"/>
<dbReference type="PANTHER" id="PTHR31859:SF1">
    <property type="entry name" value="TETRATRICOPEPTIDE REPEAT PROTEIN 39C"/>
    <property type="match status" value="1"/>
</dbReference>
<dbReference type="VEuPathDB" id="FungiDB:SOCG_00646"/>
<dbReference type="eggNOG" id="KOG3783">
    <property type="taxonomic scope" value="Eukaryota"/>
</dbReference>
<organism evidence="1 2">
    <name type="scientific">Schizosaccharomyces octosporus (strain yFS286)</name>
    <name type="common">Fission yeast</name>
    <name type="synonym">Octosporomyces octosporus</name>
    <dbReference type="NCBI Taxonomy" id="483514"/>
    <lineage>
        <taxon>Eukaryota</taxon>
        <taxon>Fungi</taxon>
        <taxon>Dikarya</taxon>
        <taxon>Ascomycota</taxon>
        <taxon>Taphrinomycotina</taxon>
        <taxon>Schizosaccharomycetes</taxon>
        <taxon>Schizosaccharomycetales</taxon>
        <taxon>Schizosaccharomycetaceae</taxon>
        <taxon>Schizosaccharomyces</taxon>
    </lineage>
</organism>
<reference evidence="1 2" key="1">
    <citation type="journal article" date="2011" name="Science">
        <title>Comparative functional genomics of the fission yeasts.</title>
        <authorList>
            <person name="Rhind N."/>
            <person name="Chen Z."/>
            <person name="Yassour M."/>
            <person name="Thompson D.A."/>
            <person name="Haas B.J."/>
            <person name="Habib N."/>
            <person name="Wapinski I."/>
            <person name="Roy S."/>
            <person name="Lin M.F."/>
            <person name="Heiman D.I."/>
            <person name="Young S.K."/>
            <person name="Furuya K."/>
            <person name="Guo Y."/>
            <person name="Pidoux A."/>
            <person name="Chen H.M."/>
            <person name="Robbertse B."/>
            <person name="Goldberg J.M."/>
            <person name="Aoki K."/>
            <person name="Bayne E.H."/>
            <person name="Berlin A.M."/>
            <person name="Desjardins C.A."/>
            <person name="Dobbs E."/>
            <person name="Dukaj L."/>
            <person name="Fan L."/>
            <person name="FitzGerald M.G."/>
            <person name="French C."/>
            <person name="Gujja S."/>
            <person name="Hansen K."/>
            <person name="Keifenheim D."/>
            <person name="Levin J.Z."/>
            <person name="Mosher R.A."/>
            <person name="Mueller C.A."/>
            <person name="Pfiffner J."/>
            <person name="Priest M."/>
            <person name="Russ C."/>
            <person name="Smialowska A."/>
            <person name="Swoboda P."/>
            <person name="Sykes S.M."/>
            <person name="Vaughn M."/>
            <person name="Vengrova S."/>
            <person name="Yoder R."/>
            <person name="Zeng Q."/>
            <person name="Allshire R."/>
            <person name="Baulcombe D."/>
            <person name="Birren B.W."/>
            <person name="Brown W."/>
            <person name="Ekwall K."/>
            <person name="Kellis M."/>
            <person name="Leatherwood J."/>
            <person name="Levin H."/>
            <person name="Margalit H."/>
            <person name="Martienssen R."/>
            <person name="Nieduszynski C.A."/>
            <person name="Spatafora J.W."/>
            <person name="Friedman N."/>
            <person name="Dalgaard J.Z."/>
            <person name="Baumann P."/>
            <person name="Niki H."/>
            <person name="Regev A."/>
            <person name="Nusbaum C."/>
        </authorList>
    </citation>
    <scope>NUCLEOTIDE SEQUENCE [LARGE SCALE GENOMIC DNA]</scope>
    <source>
        <strain evidence="2">yFS286</strain>
    </source>
</reference>
<dbReference type="GO" id="GO:0005829">
    <property type="term" value="C:cytosol"/>
    <property type="evidence" value="ECO:0007669"/>
    <property type="project" value="TreeGrafter"/>
</dbReference>
<keyword evidence="2" id="KW-1185">Reference proteome</keyword>
<dbReference type="InterPro" id="IPR019412">
    <property type="entry name" value="IML2/TPR_39"/>
</dbReference>
<dbReference type="GO" id="GO:0005741">
    <property type="term" value="C:mitochondrial outer membrane"/>
    <property type="evidence" value="ECO:0007669"/>
    <property type="project" value="TreeGrafter"/>
</dbReference>